<comment type="caution">
    <text evidence="5">The sequence shown here is derived from an EMBL/GenBank/DDBJ whole genome shotgun (WGS) entry which is preliminary data.</text>
</comment>
<evidence type="ECO:0000256" key="2">
    <source>
        <dbReference type="SAM" id="Coils"/>
    </source>
</evidence>
<dbReference type="PROSITE" id="PS50202">
    <property type="entry name" value="MSP"/>
    <property type="match status" value="1"/>
</dbReference>
<dbReference type="PANTHER" id="PTHR10809">
    <property type="entry name" value="VESICLE-ASSOCIATED MEMBRANE PROTEIN-ASSOCIATED PROTEIN"/>
    <property type="match status" value="1"/>
</dbReference>
<dbReference type="InterPro" id="IPR008962">
    <property type="entry name" value="PapD-like_sf"/>
</dbReference>
<protein>
    <recommendedName>
        <fullName evidence="4">MSP domain-containing protein</fullName>
    </recommendedName>
</protein>
<dbReference type="EMBL" id="JAXQNO010000004">
    <property type="protein sequence ID" value="KAK4799154.1"/>
    <property type="molecule type" value="Genomic_DNA"/>
</dbReference>
<keyword evidence="6" id="KW-1185">Reference proteome</keyword>
<dbReference type="GO" id="GO:0090158">
    <property type="term" value="P:endoplasmic reticulum membrane organization"/>
    <property type="evidence" value="ECO:0007669"/>
    <property type="project" value="TreeGrafter"/>
</dbReference>
<dbReference type="InterPro" id="IPR016763">
    <property type="entry name" value="VAP"/>
</dbReference>
<evidence type="ECO:0000313" key="6">
    <source>
        <dbReference type="Proteomes" id="UP001346149"/>
    </source>
</evidence>
<dbReference type="GO" id="GO:0005886">
    <property type="term" value="C:plasma membrane"/>
    <property type="evidence" value="ECO:0007669"/>
    <property type="project" value="TreeGrafter"/>
</dbReference>
<sequence>MESKLLEIKPGELKFVFELKKQSSCSIQLVNKTHQHVAFKVKTTSPRKYCVRPNVGIVMPKSACEFTVTMQAQRSAPPDMMCKDKFLIQSTVVPASTADEDITPELFSKEEGKFVEENKLRVSLISPPVSPVLSPINEALKQGIIEPLPVRNHHGLFQVDFGKPEPVVPKAASPPKLVNGEQSPTADVKIKSAKEITVTKDAKVVEPYQKDINLCSKDNAAQMNQVEEKAERMKAKVVEPYVENINLCVKDEMKDMHLDEDVSERMNLIEGIAEIKTKLSELEAKIHKAEATIYDLTEARNLSNQEKDKLKEELALLKSRSGRKTVHDGFPLLFVVMVALISLTFGYLS</sequence>
<reference evidence="5 6" key="1">
    <citation type="journal article" date="2023" name="Hortic Res">
        <title>Pangenome of water caltrop reveals structural variations and asymmetric subgenome divergence after allopolyploidization.</title>
        <authorList>
            <person name="Zhang X."/>
            <person name="Chen Y."/>
            <person name="Wang L."/>
            <person name="Yuan Y."/>
            <person name="Fang M."/>
            <person name="Shi L."/>
            <person name="Lu R."/>
            <person name="Comes H.P."/>
            <person name="Ma Y."/>
            <person name="Chen Y."/>
            <person name="Huang G."/>
            <person name="Zhou Y."/>
            <person name="Zheng Z."/>
            <person name="Qiu Y."/>
        </authorList>
    </citation>
    <scope>NUCLEOTIDE SEQUENCE [LARGE SCALE GENOMIC DNA]</scope>
    <source>
        <strain evidence="5">F231</strain>
    </source>
</reference>
<name>A0AAN7M6U8_TRANT</name>
<evidence type="ECO:0000256" key="3">
    <source>
        <dbReference type="SAM" id="Phobius"/>
    </source>
</evidence>
<accession>A0AAN7M6U8</accession>
<gene>
    <name evidence="5" type="ORF">SAY86_024519</name>
</gene>
<keyword evidence="3" id="KW-1133">Transmembrane helix</keyword>
<feature type="domain" description="MSP" evidence="4">
    <location>
        <begin position="5"/>
        <end position="125"/>
    </location>
</feature>
<dbReference type="Gene3D" id="2.60.40.10">
    <property type="entry name" value="Immunoglobulins"/>
    <property type="match status" value="1"/>
</dbReference>
<dbReference type="AlphaFoldDB" id="A0AAN7M6U8"/>
<keyword evidence="3" id="KW-0472">Membrane</keyword>
<comment type="similarity">
    <text evidence="1">Belongs to the VAMP-associated protein (VAP) (TC 9.B.17) family.</text>
</comment>
<dbReference type="SUPFAM" id="SSF49354">
    <property type="entry name" value="PapD-like"/>
    <property type="match status" value="1"/>
</dbReference>
<evidence type="ECO:0000259" key="4">
    <source>
        <dbReference type="PROSITE" id="PS50202"/>
    </source>
</evidence>
<feature type="coiled-coil region" evidence="2">
    <location>
        <begin position="265"/>
        <end position="320"/>
    </location>
</feature>
<keyword evidence="2" id="KW-0175">Coiled coil</keyword>
<dbReference type="InterPro" id="IPR013783">
    <property type="entry name" value="Ig-like_fold"/>
</dbReference>
<dbReference type="PANTHER" id="PTHR10809:SF45">
    <property type="entry name" value="VESICLE-ASSOCIATED PROTEIN 2-2"/>
    <property type="match status" value="1"/>
</dbReference>
<dbReference type="Proteomes" id="UP001346149">
    <property type="component" value="Unassembled WGS sequence"/>
</dbReference>
<evidence type="ECO:0000256" key="1">
    <source>
        <dbReference type="ARBA" id="ARBA00008932"/>
    </source>
</evidence>
<dbReference type="FunFam" id="2.60.40.10:FF:000813">
    <property type="entry name" value="Vesicle-associated protein 1-1"/>
    <property type="match status" value="1"/>
</dbReference>
<feature type="transmembrane region" description="Helical" evidence="3">
    <location>
        <begin position="329"/>
        <end position="348"/>
    </location>
</feature>
<dbReference type="GO" id="GO:0061817">
    <property type="term" value="P:endoplasmic reticulum-plasma membrane tethering"/>
    <property type="evidence" value="ECO:0007669"/>
    <property type="project" value="TreeGrafter"/>
</dbReference>
<organism evidence="5 6">
    <name type="scientific">Trapa natans</name>
    <name type="common">Water chestnut</name>
    <dbReference type="NCBI Taxonomy" id="22666"/>
    <lineage>
        <taxon>Eukaryota</taxon>
        <taxon>Viridiplantae</taxon>
        <taxon>Streptophyta</taxon>
        <taxon>Embryophyta</taxon>
        <taxon>Tracheophyta</taxon>
        <taxon>Spermatophyta</taxon>
        <taxon>Magnoliopsida</taxon>
        <taxon>eudicotyledons</taxon>
        <taxon>Gunneridae</taxon>
        <taxon>Pentapetalae</taxon>
        <taxon>rosids</taxon>
        <taxon>malvids</taxon>
        <taxon>Myrtales</taxon>
        <taxon>Lythraceae</taxon>
        <taxon>Trapa</taxon>
    </lineage>
</organism>
<evidence type="ECO:0000313" key="5">
    <source>
        <dbReference type="EMBL" id="KAK4799154.1"/>
    </source>
</evidence>
<dbReference type="InterPro" id="IPR000535">
    <property type="entry name" value="MSP_dom"/>
</dbReference>
<dbReference type="PIRSF" id="PIRSF019693">
    <property type="entry name" value="VAMP-associated"/>
    <property type="match status" value="1"/>
</dbReference>
<proteinExistence type="inferred from homology"/>
<keyword evidence="3" id="KW-0812">Transmembrane</keyword>
<dbReference type="GO" id="GO:0005789">
    <property type="term" value="C:endoplasmic reticulum membrane"/>
    <property type="evidence" value="ECO:0007669"/>
    <property type="project" value="InterPro"/>
</dbReference>
<dbReference type="Pfam" id="PF00635">
    <property type="entry name" value="Motile_Sperm"/>
    <property type="match status" value="1"/>
</dbReference>